<reference evidence="4" key="1">
    <citation type="submission" date="2022-11" db="UniProtKB">
        <authorList>
            <consortium name="EnsemblMetazoa"/>
        </authorList>
    </citation>
    <scope>IDENTIFICATION</scope>
</reference>
<dbReference type="OrthoDB" id="6040303at2759"/>
<feature type="signal peptide" evidence="2">
    <location>
        <begin position="1"/>
        <end position="25"/>
    </location>
</feature>
<dbReference type="OMA" id="AWIVTIR"/>
<feature type="domain" description="HYR" evidence="3">
    <location>
        <begin position="377"/>
        <end position="461"/>
    </location>
</feature>
<evidence type="ECO:0000313" key="4">
    <source>
        <dbReference type="EnsemblMetazoa" id="XP_038069837.1"/>
    </source>
</evidence>
<keyword evidence="1" id="KW-0677">Repeat</keyword>
<sequence>MRRFLSKAIGVLTGLTLLLPSMILAQDTVPPQLFGCSAVDVAGISVGTTAQTSTGTWQTPSGFNLQPGGGFTTPFETKNIYGQTSGSTQFNYGFTTVGYRFVDNPPTSPPQNNAYCTFFVRMGVNNDGTIPTVLNCPESITQPIASSQTTAVVSWTEPRATDNNGVVRRSWRSHAPNTAFPVGTTPVTYQWIDPSNANSQAQCVFTVTVSTTGTDGVVPSLTCPADVVASANGTATWTPPTPTDASGIVSTTSTLTPGSVVQEGFTTVTYNTVDGTGNRASCSFIVRRIPSDQYVPVITSCPTNIQQTVTSSGASGIVTWTEPTAYDDGGHVRLVMQTHSPNTAFPVGITPVEYRFQDTRENVARCVFTVELTVTGGDATPPTFTNCPTTSPVFTITSGLTTFVTWPVPQATDNQGTPTVTQIQGVSPGTNLAAGQYTIRYQAQDAAGNTAFCMFTVLVQQLGREN</sequence>
<dbReference type="InterPro" id="IPR003410">
    <property type="entry name" value="HYR_dom"/>
</dbReference>
<keyword evidence="5" id="KW-1185">Reference proteome</keyword>
<name>A0A914B1G7_PATMI</name>
<dbReference type="PANTHER" id="PTHR24273:SF32">
    <property type="entry name" value="HYALIN"/>
    <property type="match status" value="1"/>
</dbReference>
<evidence type="ECO:0000256" key="2">
    <source>
        <dbReference type="SAM" id="SignalP"/>
    </source>
</evidence>
<feature type="domain" description="HYR" evidence="3">
    <location>
        <begin position="214"/>
        <end position="290"/>
    </location>
</feature>
<feature type="domain" description="HYR" evidence="3">
    <location>
        <begin position="291"/>
        <end position="374"/>
    </location>
</feature>
<dbReference type="InterPro" id="IPR013783">
    <property type="entry name" value="Ig-like_fold"/>
</dbReference>
<feature type="chain" id="PRO_5037111406" description="HYR domain-containing protein" evidence="2">
    <location>
        <begin position="26"/>
        <end position="466"/>
    </location>
</feature>
<dbReference type="GeneID" id="119739073"/>
<dbReference type="AlphaFoldDB" id="A0A914B1G7"/>
<feature type="domain" description="HYR" evidence="3">
    <location>
        <begin position="26"/>
        <end position="124"/>
    </location>
</feature>
<evidence type="ECO:0000313" key="5">
    <source>
        <dbReference type="Proteomes" id="UP000887568"/>
    </source>
</evidence>
<dbReference type="Pfam" id="PF02494">
    <property type="entry name" value="HYR"/>
    <property type="match status" value="4"/>
</dbReference>
<dbReference type="RefSeq" id="XP_038069837.1">
    <property type="nucleotide sequence ID" value="XM_038213909.1"/>
</dbReference>
<evidence type="ECO:0000259" key="3">
    <source>
        <dbReference type="PROSITE" id="PS50825"/>
    </source>
</evidence>
<evidence type="ECO:0000256" key="1">
    <source>
        <dbReference type="ARBA" id="ARBA00022737"/>
    </source>
</evidence>
<organism evidence="4 5">
    <name type="scientific">Patiria miniata</name>
    <name type="common">Bat star</name>
    <name type="synonym">Asterina miniata</name>
    <dbReference type="NCBI Taxonomy" id="46514"/>
    <lineage>
        <taxon>Eukaryota</taxon>
        <taxon>Metazoa</taxon>
        <taxon>Echinodermata</taxon>
        <taxon>Eleutherozoa</taxon>
        <taxon>Asterozoa</taxon>
        <taxon>Asteroidea</taxon>
        <taxon>Valvatacea</taxon>
        <taxon>Valvatida</taxon>
        <taxon>Asterinidae</taxon>
        <taxon>Patiria</taxon>
    </lineage>
</organism>
<dbReference type="PROSITE" id="PS50825">
    <property type="entry name" value="HYR"/>
    <property type="match status" value="5"/>
</dbReference>
<dbReference type="EnsemblMetazoa" id="XM_038213909.1">
    <property type="protein sequence ID" value="XP_038069837.1"/>
    <property type="gene ID" value="LOC119739073"/>
</dbReference>
<proteinExistence type="predicted"/>
<dbReference type="Proteomes" id="UP000887568">
    <property type="component" value="Unplaced"/>
</dbReference>
<protein>
    <recommendedName>
        <fullName evidence="3">HYR domain-containing protein</fullName>
    </recommendedName>
</protein>
<dbReference type="PANTHER" id="PTHR24273">
    <property type="entry name" value="FI04643P-RELATED"/>
    <property type="match status" value="1"/>
</dbReference>
<keyword evidence="2" id="KW-0732">Signal</keyword>
<accession>A0A914B1G7</accession>
<feature type="domain" description="HYR" evidence="3">
    <location>
        <begin position="126"/>
        <end position="211"/>
    </location>
</feature>
<dbReference type="Gene3D" id="2.60.40.10">
    <property type="entry name" value="Immunoglobulins"/>
    <property type="match status" value="1"/>
</dbReference>